<dbReference type="Proteomes" id="UP000230750">
    <property type="component" value="Unassembled WGS sequence"/>
</dbReference>
<protein>
    <submittedName>
        <fullName evidence="2">Uncharacterized protein</fullName>
    </submittedName>
</protein>
<feature type="compositionally biased region" description="Basic and acidic residues" evidence="1">
    <location>
        <begin position="213"/>
        <end position="223"/>
    </location>
</feature>
<feature type="compositionally biased region" description="Basic and acidic residues" evidence="1">
    <location>
        <begin position="85"/>
        <end position="108"/>
    </location>
</feature>
<evidence type="ECO:0000313" key="2">
    <source>
        <dbReference type="EMBL" id="PIK34865.1"/>
    </source>
</evidence>
<reference evidence="2 3" key="1">
    <citation type="journal article" date="2017" name="PLoS Biol.">
        <title>The sea cucumber genome provides insights into morphological evolution and visceral regeneration.</title>
        <authorList>
            <person name="Zhang X."/>
            <person name="Sun L."/>
            <person name="Yuan J."/>
            <person name="Sun Y."/>
            <person name="Gao Y."/>
            <person name="Zhang L."/>
            <person name="Li S."/>
            <person name="Dai H."/>
            <person name="Hamel J.F."/>
            <person name="Liu C."/>
            <person name="Yu Y."/>
            <person name="Liu S."/>
            <person name="Lin W."/>
            <person name="Guo K."/>
            <person name="Jin S."/>
            <person name="Xu P."/>
            <person name="Storey K.B."/>
            <person name="Huan P."/>
            <person name="Zhang T."/>
            <person name="Zhou Y."/>
            <person name="Zhang J."/>
            <person name="Lin C."/>
            <person name="Li X."/>
            <person name="Xing L."/>
            <person name="Huo D."/>
            <person name="Sun M."/>
            <person name="Wang L."/>
            <person name="Mercier A."/>
            <person name="Li F."/>
            <person name="Yang H."/>
            <person name="Xiang J."/>
        </authorList>
    </citation>
    <scope>NUCLEOTIDE SEQUENCE [LARGE SCALE GENOMIC DNA]</scope>
    <source>
        <strain evidence="2">Shaxun</strain>
        <tissue evidence="2">Muscle</tissue>
    </source>
</reference>
<evidence type="ECO:0000313" key="3">
    <source>
        <dbReference type="Proteomes" id="UP000230750"/>
    </source>
</evidence>
<feature type="region of interest" description="Disordered" evidence="1">
    <location>
        <begin position="85"/>
        <end position="109"/>
    </location>
</feature>
<proteinExistence type="predicted"/>
<dbReference type="AlphaFoldDB" id="A0A2G8JGL7"/>
<organism evidence="2 3">
    <name type="scientific">Stichopus japonicus</name>
    <name type="common">Sea cucumber</name>
    <dbReference type="NCBI Taxonomy" id="307972"/>
    <lineage>
        <taxon>Eukaryota</taxon>
        <taxon>Metazoa</taxon>
        <taxon>Echinodermata</taxon>
        <taxon>Eleutherozoa</taxon>
        <taxon>Echinozoa</taxon>
        <taxon>Holothuroidea</taxon>
        <taxon>Aspidochirotacea</taxon>
        <taxon>Aspidochirotida</taxon>
        <taxon>Stichopodidae</taxon>
        <taxon>Apostichopus</taxon>
    </lineage>
</organism>
<feature type="region of interest" description="Disordered" evidence="1">
    <location>
        <begin position="133"/>
        <end position="223"/>
    </location>
</feature>
<feature type="compositionally biased region" description="Polar residues" evidence="1">
    <location>
        <begin position="141"/>
        <end position="150"/>
    </location>
</feature>
<comment type="caution">
    <text evidence="2">The sequence shown here is derived from an EMBL/GenBank/DDBJ whole genome shotgun (WGS) entry which is preliminary data.</text>
</comment>
<evidence type="ECO:0000256" key="1">
    <source>
        <dbReference type="SAM" id="MobiDB-lite"/>
    </source>
</evidence>
<name>A0A2G8JGL7_STIJA</name>
<gene>
    <name evidence="2" type="ORF">BSL78_28307</name>
</gene>
<feature type="compositionally biased region" description="Basic and acidic residues" evidence="1">
    <location>
        <begin position="171"/>
        <end position="193"/>
    </location>
</feature>
<dbReference type="EMBL" id="MRZV01002052">
    <property type="protein sequence ID" value="PIK34865.1"/>
    <property type="molecule type" value="Genomic_DNA"/>
</dbReference>
<keyword evidence="3" id="KW-1185">Reference proteome</keyword>
<sequence>MARILTHGRTCSPETFVWSNSCLRQHFGKDLTHGWLASVRSSRTNWTSSRTPTVLREGRELQERLEVRKKRDSWWEMEWRVAKRGPEERQREREIEIEESGERKEKENLPPLQGLARIILPRGKARARLKANKKPIRISDRNGQNVQVEESGTRRGTHTEMGCGSPGVTRPQRECGTEVPHRIRDRPRSREPELQSTARSQRWAPEGQGPTRLQREPGNKSHS</sequence>
<accession>A0A2G8JGL7</accession>